<dbReference type="PROSITE" id="PS50031">
    <property type="entry name" value="EH"/>
    <property type="match status" value="2"/>
</dbReference>
<feature type="region of interest" description="Disordered" evidence="14">
    <location>
        <begin position="418"/>
        <end position="442"/>
    </location>
</feature>
<evidence type="ECO:0000256" key="12">
    <source>
        <dbReference type="PROSITE-ProRule" id="PRU00192"/>
    </source>
</evidence>
<dbReference type="Pfam" id="PF12763">
    <property type="entry name" value="EH"/>
    <property type="match status" value="2"/>
</dbReference>
<dbReference type="GO" id="GO:0005886">
    <property type="term" value="C:plasma membrane"/>
    <property type="evidence" value="ECO:0007669"/>
    <property type="project" value="TreeGrafter"/>
</dbReference>
<keyword evidence="7" id="KW-0254">Endocytosis</keyword>
<dbReference type="CDD" id="cd00174">
    <property type="entry name" value="SH3"/>
    <property type="match status" value="1"/>
</dbReference>
<name>A0A9W8E367_9FUNG</name>
<evidence type="ECO:0000256" key="3">
    <source>
        <dbReference type="ARBA" id="ARBA00004413"/>
    </source>
</evidence>
<dbReference type="GO" id="GO:0030479">
    <property type="term" value="C:actin cortical patch"/>
    <property type="evidence" value="ECO:0007669"/>
    <property type="project" value="UniProtKB-SubCell"/>
</dbReference>
<feature type="compositionally biased region" description="Low complexity" evidence="14">
    <location>
        <begin position="1313"/>
        <end position="1327"/>
    </location>
</feature>
<evidence type="ECO:0000256" key="5">
    <source>
        <dbReference type="ARBA" id="ARBA00022443"/>
    </source>
</evidence>
<feature type="compositionally biased region" description="Low complexity" evidence="14">
    <location>
        <begin position="1044"/>
        <end position="1063"/>
    </location>
</feature>
<dbReference type="InterPro" id="IPR011992">
    <property type="entry name" value="EF-hand-dom_pair"/>
</dbReference>
<dbReference type="InterPro" id="IPR000261">
    <property type="entry name" value="EH_dom"/>
</dbReference>
<evidence type="ECO:0000256" key="7">
    <source>
        <dbReference type="ARBA" id="ARBA00022583"/>
    </source>
</evidence>
<evidence type="ECO:0000256" key="8">
    <source>
        <dbReference type="ARBA" id="ARBA00022737"/>
    </source>
</evidence>
<feature type="compositionally biased region" description="Pro residues" evidence="14">
    <location>
        <begin position="1187"/>
        <end position="1197"/>
    </location>
</feature>
<feature type="compositionally biased region" description="Basic and acidic residues" evidence="14">
    <location>
        <begin position="831"/>
        <end position="856"/>
    </location>
</feature>
<dbReference type="PANTHER" id="PTHR11216">
    <property type="entry name" value="EH DOMAIN"/>
    <property type="match status" value="1"/>
</dbReference>
<keyword evidence="15" id="KW-0732">Signal</keyword>
<keyword evidence="20" id="KW-1185">Reference proteome</keyword>
<feature type="compositionally biased region" description="Low complexity" evidence="14">
    <location>
        <begin position="620"/>
        <end position="644"/>
    </location>
</feature>
<comment type="subcellular location">
    <subcellularLocation>
        <location evidence="3">Cell membrane</location>
        <topology evidence="3">Peripheral membrane protein</topology>
        <orientation evidence="3">Cytoplasmic side</orientation>
    </subcellularLocation>
    <subcellularLocation>
        <location evidence="2">Cytoplasm</location>
        <location evidence="2">Cytoskeleton</location>
        <location evidence="2">Actin patch</location>
    </subcellularLocation>
    <subcellularLocation>
        <location evidence="1">Endosome membrane</location>
        <topology evidence="1">Peripheral membrane protein</topology>
        <orientation evidence="1">Cytoplasmic side</orientation>
    </subcellularLocation>
</comment>
<dbReference type="PROSITE" id="PS50222">
    <property type="entry name" value="EF_HAND_2"/>
    <property type="match status" value="1"/>
</dbReference>
<feature type="chain" id="PRO_5040764311" evidence="15">
    <location>
        <begin position="28"/>
        <end position="1508"/>
    </location>
</feature>
<dbReference type="EMBL" id="JANBPT010000019">
    <property type="protein sequence ID" value="KAJ1929969.1"/>
    <property type="molecule type" value="Genomic_DNA"/>
</dbReference>
<feature type="domain" description="SH3" evidence="16">
    <location>
        <begin position="1426"/>
        <end position="1486"/>
    </location>
</feature>
<dbReference type="GO" id="GO:0005768">
    <property type="term" value="C:endosome"/>
    <property type="evidence" value="ECO:0007669"/>
    <property type="project" value="UniProtKB-SubCell"/>
</dbReference>
<dbReference type="OrthoDB" id="1716625at2759"/>
<evidence type="ECO:0000256" key="1">
    <source>
        <dbReference type="ARBA" id="ARBA00004125"/>
    </source>
</evidence>
<evidence type="ECO:0000259" key="17">
    <source>
        <dbReference type="PROSITE" id="PS50031"/>
    </source>
</evidence>
<feature type="compositionally biased region" description="Polar residues" evidence="14">
    <location>
        <begin position="745"/>
        <end position="760"/>
    </location>
</feature>
<dbReference type="SMART" id="SM00054">
    <property type="entry name" value="EFh"/>
    <property type="match status" value="3"/>
</dbReference>
<keyword evidence="8" id="KW-0677">Repeat</keyword>
<feature type="compositionally biased region" description="Basic and acidic residues" evidence="14">
    <location>
        <begin position="780"/>
        <end position="794"/>
    </location>
</feature>
<dbReference type="PROSITE" id="PS50002">
    <property type="entry name" value="SH3"/>
    <property type="match status" value="2"/>
</dbReference>
<dbReference type="GO" id="GO:0016197">
    <property type="term" value="P:endosomal transport"/>
    <property type="evidence" value="ECO:0007669"/>
    <property type="project" value="TreeGrafter"/>
</dbReference>
<feature type="domain" description="EH" evidence="17">
    <location>
        <begin position="74"/>
        <end position="163"/>
    </location>
</feature>
<dbReference type="Gene3D" id="2.30.30.40">
    <property type="entry name" value="SH3 Domains"/>
    <property type="match status" value="2"/>
</dbReference>
<comment type="caution">
    <text evidence="19">The sequence shown here is derived from an EMBL/GenBank/DDBJ whole genome shotgun (WGS) entry which is preliminary data.</text>
</comment>
<feature type="compositionally biased region" description="Pro residues" evidence="14">
    <location>
        <begin position="895"/>
        <end position="917"/>
    </location>
</feature>
<reference evidence="19" key="1">
    <citation type="submission" date="2022-07" db="EMBL/GenBank/DDBJ databases">
        <title>Phylogenomic reconstructions and comparative analyses of Kickxellomycotina fungi.</title>
        <authorList>
            <person name="Reynolds N.K."/>
            <person name="Stajich J.E."/>
            <person name="Barry K."/>
            <person name="Grigoriev I.V."/>
            <person name="Crous P."/>
            <person name="Smith M.E."/>
        </authorList>
    </citation>
    <scope>NUCLEOTIDE SEQUENCE</scope>
    <source>
        <strain evidence="19">RSA 861</strain>
    </source>
</reference>
<evidence type="ECO:0000259" key="18">
    <source>
        <dbReference type="PROSITE" id="PS50222"/>
    </source>
</evidence>
<feature type="compositionally biased region" description="Pro residues" evidence="14">
    <location>
        <begin position="930"/>
        <end position="944"/>
    </location>
</feature>
<feature type="compositionally biased region" description="Low complexity" evidence="14">
    <location>
        <begin position="1220"/>
        <end position="1237"/>
    </location>
</feature>
<evidence type="ECO:0000313" key="20">
    <source>
        <dbReference type="Proteomes" id="UP001150569"/>
    </source>
</evidence>
<feature type="compositionally biased region" description="Polar residues" evidence="14">
    <location>
        <begin position="1159"/>
        <end position="1172"/>
    </location>
</feature>
<feature type="domain" description="SH3" evidence="16">
    <location>
        <begin position="1352"/>
        <end position="1416"/>
    </location>
</feature>
<dbReference type="Proteomes" id="UP001150569">
    <property type="component" value="Unassembled WGS sequence"/>
</dbReference>
<evidence type="ECO:0000256" key="4">
    <source>
        <dbReference type="ARBA" id="ARBA00009351"/>
    </source>
</evidence>
<evidence type="ECO:0000256" key="14">
    <source>
        <dbReference type="SAM" id="MobiDB-lite"/>
    </source>
</evidence>
<dbReference type="SMART" id="SM00027">
    <property type="entry name" value="EH"/>
    <property type="match status" value="2"/>
</dbReference>
<evidence type="ECO:0000259" key="16">
    <source>
        <dbReference type="PROSITE" id="PS50002"/>
    </source>
</evidence>
<organism evidence="19 20">
    <name type="scientific">Tieghemiomyces parasiticus</name>
    <dbReference type="NCBI Taxonomy" id="78921"/>
    <lineage>
        <taxon>Eukaryota</taxon>
        <taxon>Fungi</taxon>
        <taxon>Fungi incertae sedis</taxon>
        <taxon>Zoopagomycota</taxon>
        <taxon>Kickxellomycotina</taxon>
        <taxon>Dimargaritomycetes</taxon>
        <taxon>Dimargaritales</taxon>
        <taxon>Dimargaritaceae</taxon>
        <taxon>Tieghemiomyces</taxon>
    </lineage>
</organism>
<evidence type="ECO:0000256" key="11">
    <source>
        <dbReference type="ARBA" id="ARBA00023212"/>
    </source>
</evidence>
<dbReference type="SUPFAM" id="SSF47473">
    <property type="entry name" value="EF-hand"/>
    <property type="match status" value="2"/>
</dbReference>
<evidence type="ECO:0000256" key="6">
    <source>
        <dbReference type="ARBA" id="ARBA00022490"/>
    </source>
</evidence>
<evidence type="ECO:0000256" key="10">
    <source>
        <dbReference type="ARBA" id="ARBA00023136"/>
    </source>
</evidence>
<feature type="region of interest" description="Disordered" evidence="14">
    <location>
        <begin position="1119"/>
        <end position="1264"/>
    </location>
</feature>
<feature type="region of interest" description="Disordered" evidence="14">
    <location>
        <begin position="620"/>
        <end position="646"/>
    </location>
</feature>
<gene>
    <name evidence="19" type="primary">PAN1_1</name>
    <name evidence="19" type="ORF">IWQ60_000698</name>
</gene>
<dbReference type="GO" id="GO:0006897">
    <property type="term" value="P:endocytosis"/>
    <property type="evidence" value="ECO:0007669"/>
    <property type="project" value="TreeGrafter"/>
</dbReference>
<proteinExistence type="inferred from homology"/>
<feature type="domain" description="EH" evidence="17">
    <location>
        <begin position="272"/>
        <end position="361"/>
    </location>
</feature>
<keyword evidence="6" id="KW-0963">Cytoplasm</keyword>
<dbReference type="InterPro" id="IPR002048">
    <property type="entry name" value="EF_hand_dom"/>
</dbReference>
<feature type="compositionally biased region" description="Polar residues" evidence="14">
    <location>
        <begin position="1238"/>
        <end position="1252"/>
    </location>
</feature>
<evidence type="ECO:0000256" key="2">
    <source>
        <dbReference type="ARBA" id="ARBA00004134"/>
    </source>
</evidence>
<keyword evidence="11" id="KW-0206">Cytoskeleton</keyword>
<feature type="compositionally biased region" description="Polar residues" evidence="14">
    <location>
        <begin position="418"/>
        <end position="434"/>
    </location>
</feature>
<evidence type="ECO:0000256" key="9">
    <source>
        <dbReference type="ARBA" id="ARBA00023054"/>
    </source>
</evidence>
<feature type="signal peptide" evidence="15">
    <location>
        <begin position="1"/>
        <end position="27"/>
    </location>
</feature>
<dbReference type="PANTHER" id="PTHR11216:SF173">
    <property type="entry name" value="ACTIN CYTOSKELETON-REGULATORY COMPLEX PROTEIN PAN1"/>
    <property type="match status" value="1"/>
</dbReference>
<dbReference type="Gene3D" id="1.10.238.10">
    <property type="entry name" value="EF-hand"/>
    <property type="match status" value="2"/>
</dbReference>
<dbReference type="InterPro" id="IPR036028">
    <property type="entry name" value="SH3-like_dom_sf"/>
</dbReference>
<sequence length="1508" mass="160314">MRPRLWVEVGLVTWTILILLTHPPSQPHVPPADNIAGVTVHPGTQSLATTRTDTGPICTMSAGSLTISFIPATDLARFETIYKQNASSLQDRIGGHAVRNVLTQSGLPGPALAEIWDLADLTKQGSLSFPEFALAMFLTQTKLSGKPLPGILPDEVRQEIQGATQFIQQAFVATPYNALVPAGAGGSAPAPNTYPTAPGYGQPPSANTPDGYARGMPMPTPNQGYQGGPLPPTAGYGGVMASYQTPPAPTPRRPVPAQTPTSTATWIISDTERQKYQQIFRQWDKSHTGFLSGQTAKEVFSQSGLNQKDLMRVWGLADIHNQGKLNVDEFAVAMHLIFQKLNGVELPTRLPDTLVPKSTRDLSDSVSALKDSILTDVVTKKVVPGAGPQPVTSSFLLESDPVLASAYSAMGASEFTKTAAPSDSTSYASGTSGSRRFKDEDETPLYVSKNRYKSRFNAQSPAKALTATDLEALRKQIREKRIVLDALQERGRAAANGTVGGRAGHQIGELKTRIRDAHRATVAQGDSLAIATHRDGLVSEVLDAARERKKLQRELQDLIYLLPTRLSEARTLAGQIVELTKQLQRRRETGTLSNPAGSPQDDIAQRAAAMLAERMQSITGRSYGGSRRLSSASSPATNASNGSPHLDDAIRAAEQARADVEREITRIEAAVRQWRDFLNAKEREQRDDPSSLAWPDTQALDQMITTCRAAQVEREKWDTAVGVHSEEVRQLIEELAQSHPLPTPGTAQTKADYSSPSRGATTAVPLSAPGPGAGGVSDRYGSRADSVPRSEARSRWGPAPTPTADKNDHPPFSPPPPRTAEPVRVPSPDFKASDAQEDRERHIREAADREVQERIQKIRARFNQQASSAAATLSAGTPTRAAGSSYESPHSQYRPPSPPPQRVPTPPREQTPPPAPMQPAYAPSVSKPRAPSPTPIPPHAPSPSGPAYEPPVFTAPATPREEPAAQAFRDTGHVTNALNVASSESQYDTPLEGSVAEAPVSPAGPGPSWRPNYGNSLEKDWDESSSSSGFSSDEEELTMPGSSAPQTTDTPYTAPTAAESDAAAADRKPKADAAFWDPAPEVMRSSLNENPLDSESAALVLEGGLSALLAQMITNKIKAMEENENPDTAPLPPLPSYAQNLEGGTAAAERDAMPEPTPVSGTQANEPATSGTGLHDFGEEPPAAGAAPPPPPAPPVPTSLAHAATTTQCSPPPPPPAPAVPVSLSSTSAVATAITPSFQGSNPFSQLVSQGTPEAAPDAPGTQEAHDLFTEAADPPTETDVATPSSGFDDIFSVRDAPEAPVSHNPFAKRTDSSTAAPAAASTDTPSLDQDWEVVDRESGNAAASSQAVADGETLRYKAIYNFEGSNADDLAFVTGEVILIPATTHREEAWWHGWYERDPNKKGYFPSMYVQVANEAGSDVADVATTAVPGQMIYTYNAQHEDELTVAANEAVTVLDRSDANWWRVEDKDKHAGMVPSAYVMVDDQQLAPAAAAEETAGTDTMSAAQG</sequence>
<dbReference type="CDD" id="cd00052">
    <property type="entry name" value="EH"/>
    <property type="match status" value="2"/>
</dbReference>
<dbReference type="InterPro" id="IPR001452">
    <property type="entry name" value="SH3_domain"/>
</dbReference>
<feature type="region of interest" description="Disordered" evidence="14">
    <location>
        <begin position="736"/>
        <end position="1077"/>
    </location>
</feature>
<evidence type="ECO:0000256" key="15">
    <source>
        <dbReference type="SAM" id="SignalP"/>
    </source>
</evidence>
<dbReference type="SUPFAM" id="SSF50044">
    <property type="entry name" value="SH3-domain"/>
    <property type="match status" value="2"/>
</dbReference>
<feature type="region of interest" description="Disordered" evidence="14">
    <location>
        <begin position="1298"/>
        <end position="1329"/>
    </location>
</feature>
<keyword evidence="5 12" id="KW-0728">SH3 domain</keyword>
<evidence type="ECO:0000313" key="19">
    <source>
        <dbReference type="EMBL" id="KAJ1929969.1"/>
    </source>
</evidence>
<feature type="compositionally biased region" description="Polar residues" evidence="14">
    <location>
        <begin position="973"/>
        <end position="988"/>
    </location>
</feature>
<feature type="compositionally biased region" description="Low complexity" evidence="14">
    <location>
        <begin position="866"/>
        <end position="875"/>
    </location>
</feature>
<comment type="similarity">
    <text evidence="4">Belongs to the PAN1 family.</text>
</comment>
<evidence type="ECO:0000256" key="13">
    <source>
        <dbReference type="SAM" id="Coils"/>
    </source>
</evidence>
<accession>A0A9W8E367</accession>
<dbReference type="GO" id="GO:0005509">
    <property type="term" value="F:calcium ion binding"/>
    <property type="evidence" value="ECO:0007669"/>
    <property type="project" value="InterPro"/>
</dbReference>
<keyword evidence="10" id="KW-0472">Membrane</keyword>
<dbReference type="SMART" id="SM00326">
    <property type="entry name" value="SH3"/>
    <property type="match status" value="2"/>
</dbReference>
<feature type="compositionally biased region" description="Pro residues" evidence="14">
    <location>
        <begin position="1210"/>
        <end position="1219"/>
    </location>
</feature>
<feature type="domain" description="EF-hand" evidence="18">
    <location>
        <begin position="271"/>
        <end position="306"/>
    </location>
</feature>
<keyword evidence="9 13" id="KW-0175">Coiled coil</keyword>
<protein>
    <submittedName>
        <fullName evidence="19">Actin organization and endocytosis protein</fullName>
    </submittedName>
</protein>
<feature type="coiled-coil region" evidence="13">
    <location>
        <begin position="646"/>
        <end position="673"/>
    </location>
</feature>
<dbReference type="Pfam" id="PF00018">
    <property type="entry name" value="SH3_1"/>
    <property type="match status" value="2"/>
</dbReference>